<feature type="compositionally biased region" description="Basic and acidic residues" evidence="1">
    <location>
        <begin position="137"/>
        <end position="146"/>
    </location>
</feature>
<gene>
    <name evidence="2" type="ORF">C1Y40_04154</name>
</gene>
<organism evidence="2 3">
    <name type="scientific">Mycobacterium talmoniae</name>
    <dbReference type="NCBI Taxonomy" id="1858794"/>
    <lineage>
        <taxon>Bacteria</taxon>
        <taxon>Bacillati</taxon>
        <taxon>Actinomycetota</taxon>
        <taxon>Actinomycetes</taxon>
        <taxon>Mycobacteriales</taxon>
        <taxon>Mycobacteriaceae</taxon>
        <taxon>Mycobacterium</taxon>
    </lineage>
</organism>
<proteinExistence type="predicted"/>
<evidence type="ECO:0000313" key="3">
    <source>
        <dbReference type="Proteomes" id="UP000238296"/>
    </source>
</evidence>
<dbReference type="EMBL" id="PPEA01000601">
    <property type="protein sequence ID" value="PQM45710.1"/>
    <property type="molecule type" value="Genomic_DNA"/>
</dbReference>
<dbReference type="AlphaFoldDB" id="A0A2S8BGB0"/>
<reference evidence="2 3" key="1">
    <citation type="journal article" date="2017" name="Int. J. Syst. Evol. Microbiol.">
        <title>Mycobacterium talmoniae sp. nov., a slowly growing mycobacterium isolated from human respiratory samples.</title>
        <authorList>
            <person name="Davidson R.M."/>
            <person name="DeGroote M.A."/>
            <person name="Marola J.L."/>
            <person name="Buss S."/>
            <person name="Jones V."/>
            <person name="McNeil M.R."/>
            <person name="Freifeld A.G."/>
            <person name="Elaine Epperson L."/>
            <person name="Hasan N.A."/>
            <person name="Jackson M."/>
            <person name="Iwen P.C."/>
            <person name="Salfinger M."/>
            <person name="Strong M."/>
        </authorList>
    </citation>
    <scope>NUCLEOTIDE SEQUENCE [LARGE SCALE GENOMIC DNA]</scope>
    <source>
        <strain evidence="2 3">ATCC BAA-2683</strain>
    </source>
</reference>
<name>A0A2S8BGB0_9MYCO</name>
<dbReference type="Proteomes" id="UP000238296">
    <property type="component" value="Unassembled WGS sequence"/>
</dbReference>
<sequence length="178" mass="18934">MSAKWPLDGLIQAVERSINVILLGAPEDGPDVNTARTDANGTAPLTHNAELALKYDRDPLIVNGRSYPDDPRAAAAEQRAKWASRAVLALLPAASDVSFDALYTVYKFGYCVGQIGKAVGQVGLELARRAVSRRTEPRLGHTRFVDGHASPSQSSDDDSVGDRPGPDGEAGPGQSNRQ</sequence>
<feature type="region of interest" description="Disordered" evidence="1">
    <location>
        <begin position="137"/>
        <end position="178"/>
    </location>
</feature>
<comment type="caution">
    <text evidence="2">The sequence shown here is derived from an EMBL/GenBank/DDBJ whole genome shotgun (WGS) entry which is preliminary data.</text>
</comment>
<accession>A0A2S8BGB0</accession>
<evidence type="ECO:0000256" key="1">
    <source>
        <dbReference type="SAM" id="MobiDB-lite"/>
    </source>
</evidence>
<evidence type="ECO:0000313" key="2">
    <source>
        <dbReference type="EMBL" id="PQM45710.1"/>
    </source>
</evidence>
<protein>
    <submittedName>
        <fullName evidence="2">Uncharacterized protein</fullName>
    </submittedName>
</protein>